<comment type="caution">
    <text evidence="2">The sequence shown here is derived from an EMBL/GenBank/DDBJ whole genome shotgun (WGS) entry which is preliminary data.</text>
</comment>
<evidence type="ECO:0000256" key="1">
    <source>
        <dbReference type="SAM" id="SignalP"/>
    </source>
</evidence>
<keyword evidence="1" id="KW-0732">Signal</keyword>
<dbReference type="Proteomes" id="UP000551563">
    <property type="component" value="Unassembled WGS sequence"/>
</dbReference>
<protein>
    <submittedName>
        <fullName evidence="2">Autoinducer 2 ABC transporter substrate-binding protein</fullName>
    </submittedName>
</protein>
<proteinExistence type="predicted"/>
<feature type="signal peptide" evidence="1">
    <location>
        <begin position="1"/>
        <end position="21"/>
    </location>
</feature>
<reference evidence="2 3" key="1">
    <citation type="journal article" date="2020" name="Biotechnol. Biofuels">
        <title>New insights from the biogas microbiome by comprehensive genome-resolved metagenomics of nearly 1600 species originating from multiple anaerobic digesters.</title>
        <authorList>
            <person name="Campanaro S."/>
            <person name="Treu L."/>
            <person name="Rodriguez-R L.M."/>
            <person name="Kovalovszki A."/>
            <person name="Ziels R.M."/>
            <person name="Maus I."/>
            <person name="Zhu X."/>
            <person name="Kougias P.G."/>
            <person name="Basile A."/>
            <person name="Luo G."/>
            <person name="Schluter A."/>
            <person name="Konstantinidis K.T."/>
            <person name="Angelidaki I."/>
        </authorList>
    </citation>
    <scope>NUCLEOTIDE SEQUENCE [LARGE SCALE GENOMIC DNA]</scope>
    <source>
        <strain evidence="2">AS04akNAM_66</strain>
    </source>
</reference>
<sequence>MKKFLASVAIAMSVAVPHAFAEGVVDTSKINKELITTANDKKYTIATVVKVDGIAWFDRMRD</sequence>
<evidence type="ECO:0000313" key="3">
    <source>
        <dbReference type="Proteomes" id="UP000551563"/>
    </source>
</evidence>
<feature type="chain" id="PRO_5031278251" evidence="1">
    <location>
        <begin position="22"/>
        <end position="62"/>
    </location>
</feature>
<dbReference type="AlphaFoldDB" id="A0A7V6PCF2"/>
<accession>A0A7V6PCF2</accession>
<evidence type="ECO:0000313" key="2">
    <source>
        <dbReference type="EMBL" id="HHV68306.1"/>
    </source>
</evidence>
<name>A0A7V6PCF2_9HYPH</name>
<gene>
    <name evidence="2" type="ORF">GXX48_11785</name>
</gene>
<dbReference type="EMBL" id="DUMN01000340">
    <property type="protein sequence ID" value="HHV68306.1"/>
    <property type="molecule type" value="Genomic_DNA"/>
</dbReference>
<organism evidence="2 3">
    <name type="scientific">Brucella intermedia</name>
    <dbReference type="NCBI Taxonomy" id="94625"/>
    <lineage>
        <taxon>Bacteria</taxon>
        <taxon>Pseudomonadati</taxon>
        <taxon>Pseudomonadota</taxon>
        <taxon>Alphaproteobacteria</taxon>
        <taxon>Hyphomicrobiales</taxon>
        <taxon>Brucellaceae</taxon>
        <taxon>Brucella/Ochrobactrum group</taxon>
        <taxon>Brucella</taxon>
    </lineage>
</organism>
<feature type="non-terminal residue" evidence="2">
    <location>
        <position position="62"/>
    </location>
</feature>